<name>A0A9X4NH16_9LACT</name>
<dbReference type="AlphaFoldDB" id="A0A9X4NH16"/>
<gene>
    <name evidence="1" type="ORF">OGZ51_07330</name>
</gene>
<organism evidence="1 2">
    <name type="scientific">Lactococcus lactis</name>
    <dbReference type="NCBI Taxonomy" id="1358"/>
    <lineage>
        <taxon>Bacteria</taxon>
        <taxon>Bacillati</taxon>
        <taxon>Bacillota</taxon>
        <taxon>Bacilli</taxon>
        <taxon>Lactobacillales</taxon>
        <taxon>Streptococcaceae</taxon>
        <taxon>Lactococcus</taxon>
    </lineage>
</organism>
<sequence length="59" mass="6811">MKKRKIWIVAGLVTLILITGFAVKRHREEIKIAVLEKKAAIEVKEHSRDIKEIKITGFN</sequence>
<comment type="caution">
    <text evidence="1">The sequence shown here is derived from an EMBL/GenBank/DDBJ whole genome shotgun (WGS) entry which is preliminary data.</text>
</comment>
<proteinExistence type="predicted"/>
<protein>
    <submittedName>
        <fullName evidence="1">Uncharacterized protein</fullName>
    </submittedName>
</protein>
<evidence type="ECO:0000313" key="2">
    <source>
        <dbReference type="Proteomes" id="UP001152614"/>
    </source>
</evidence>
<dbReference type="RefSeq" id="WP_278228998.1">
    <property type="nucleotide sequence ID" value="NZ_JAOWLY010000006.1"/>
</dbReference>
<reference evidence="1" key="1">
    <citation type="submission" date="2022-10" db="EMBL/GenBank/DDBJ databases">
        <authorList>
            <person name="Turner M.S."/>
            <person name="Huang W."/>
        </authorList>
    </citation>
    <scope>NUCLEOTIDE SEQUENCE</scope>
    <source>
        <strain evidence="1">3</strain>
    </source>
</reference>
<dbReference type="Proteomes" id="UP001152614">
    <property type="component" value="Unassembled WGS sequence"/>
</dbReference>
<reference evidence="1" key="2">
    <citation type="journal article" date="2023" name="Food Microbiol.">
        <title>Evaluation of the fermentation potential of lactic acid bacteria isolated from herbs, fruits and vegetables as starter cultures in nut-based milk alternatives.</title>
        <authorList>
            <person name="Huang W."/>
            <person name="Dong A."/>
            <person name="Pham H.T."/>
            <person name="Zhou C."/>
            <person name="Huo Z."/>
            <person name="Watjen A.P."/>
            <person name="Prakash S."/>
            <person name="Bang-Berthelsen C.H."/>
            <person name="Turner M.S."/>
        </authorList>
    </citation>
    <scope>NUCLEOTIDE SEQUENCE</scope>
    <source>
        <strain evidence="1">3</strain>
    </source>
</reference>
<evidence type="ECO:0000313" key="1">
    <source>
        <dbReference type="EMBL" id="MDG4983953.1"/>
    </source>
</evidence>
<dbReference type="EMBL" id="JAOWLY010000006">
    <property type="protein sequence ID" value="MDG4983953.1"/>
    <property type="molecule type" value="Genomic_DNA"/>
</dbReference>
<accession>A0A9X4NH16</accession>